<name>A0ABP3LUR7_9ACTN</name>
<reference evidence="3" key="1">
    <citation type="journal article" date="2019" name="Int. J. Syst. Evol. Microbiol.">
        <title>The Global Catalogue of Microorganisms (GCM) 10K type strain sequencing project: providing services to taxonomists for standard genome sequencing and annotation.</title>
        <authorList>
            <consortium name="The Broad Institute Genomics Platform"/>
            <consortium name="The Broad Institute Genome Sequencing Center for Infectious Disease"/>
            <person name="Wu L."/>
            <person name="Ma J."/>
        </authorList>
    </citation>
    <scope>NUCLEOTIDE SEQUENCE [LARGE SCALE GENOMIC DNA]</scope>
    <source>
        <strain evidence="3">JCM 5052</strain>
    </source>
</reference>
<dbReference type="EMBL" id="BAAABZ010000002">
    <property type="protein sequence ID" value="GAA0507361.1"/>
    <property type="molecule type" value="Genomic_DNA"/>
</dbReference>
<feature type="region of interest" description="Disordered" evidence="1">
    <location>
        <begin position="1"/>
        <end position="29"/>
    </location>
</feature>
<protein>
    <submittedName>
        <fullName evidence="2">Uncharacterized protein</fullName>
    </submittedName>
</protein>
<comment type="caution">
    <text evidence="2">The sequence shown here is derived from an EMBL/GenBank/DDBJ whole genome shotgun (WGS) entry which is preliminary data.</text>
</comment>
<evidence type="ECO:0000313" key="3">
    <source>
        <dbReference type="Proteomes" id="UP001501576"/>
    </source>
</evidence>
<keyword evidence="3" id="KW-1185">Reference proteome</keyword>
<feature type="compositionally biased region" description="Basic and acidic residues" evidence="1">
    <location>
        <begin position="11"/>
        <end position="20"/>
    </location>
</feature>
<sequence length="166" mass="17837">MAGRGPARFSGGERDGERHSGGRGRSVTLGGTLHVERGARVRLELDIALANGANWIGFVPKLKRVDVIQGEVTGAVGDRDTCAAPRTRMVKSFEISRTSGSVRLSYDLGAVDRPLYVRLRGTDGKTAVGARGAAVDPHGPAMDVPGDADPWRDLWFYSNPRWVLPS</sequence>
<dbReference type="Proteomes" id="UP001501576">
    <property type="component" value="Unassembled WGS sequence"/>
</dbReference>
<proteinExistence type="predicted"/>
<accession>A0ABP3LUR7</accession>
<gene>
    <name evidence="2" type="ORF">GCM10010390_07870</name>
</gene>
<evidence type="ECO:0000256" key="1">
    <source>
        <dbReference type="SAM" id="MobiDB-lite"/>
    </source>
</evidence>
<organism evidence="2 3">
    <name type="scientific">Streptomyces mordarskii</name>
    <dbReference type="NCBI Taxonomy" id="1226758"/>
    <lineage>
        <taxon>Bacteria</taxon>
        <taxon>Bacillati</taxon>
        <taxon>Actinomycetota</taxon>
        <taxon>Actinomycetes</taxon>
        <taxon>Kitasatosporales</taxon>
        <taxon>Streptomycetaceae</taxon>
        <taxon>Streptomyces</taxon>
    </lineage>
</organism>
<evidence type="ECO:0000313" key="2">
    <source>
        <dbReference type="EMBL" id="GAA0507361.1"/>
    </source>
</evidence>